<evidence type="ECO:0000313" key="1">
    <source>
        <dbReference type="EMBL" id="GIJ52574.1"/>
    </source>
</evidence>
<protein>
    <submittedName>
        <fullName evidence="1">Acetamidase</fullName>
    </submittedName>
</protein>
<dbReference type="SUPFAM" id="SSF141130">
    <property type="entry name" value="Acetamidase/Formamidase-like"/>
    <property type="match status" value="1"/>
</dbReference>
<evidence type="ECO:0000313" key="2">
    <source>
        <dbReference type="Proteomes" id="UP000612585"/>
    </source>
</evidence>
<dbReference type="InterPro" id="IPR004304">
    <property type="entry name" value="FmdA_AmdA"/>
</dbReference>
<keyword evidence="2" id="KW-1185">Reference proteome</keyword>
<name>A0A8J3YVS0_9ACTN</name>
<proteinExistence type="predicted"/>
<dbReference type="Pfam" id="PF03069">
    <property type="entry name" value="FmdA_AmdA"/>
    <property type="match status" value="2"/>
</dbReference>
<accession>A0A8J3YVS0</accession>
<dbReference type="RefSeq" id="WP_203985657.1">
    <property type="nucleotide sequence ID" value="NZ_BOPG01000002.1"/>
</dbReference>
<organism evidence="1 2">
    <name type="scientific">Virgisporangium aurantiacum</name>
    <dbReference type="NCBI Taxonomy" id="175570"/>
    <lineage>
        <taxon>Bacteria</taxon>
        <taxon>Bacillati</taxon>
        <taxon>Actinomycetota</taxon>
        <taxon>Actinomycetes</taxon>
        <taxon>Micromonosporales</taxon>
        <taxon>Micromonosporaceae</taxon>
        <taxon>Virgisporangium</taxon>
    </lineage>
</organism>
<dbReference type="PANTHER" id="PTHR31891">
    <property type="entry name" value="FORMAMIDASE C869.04-RELATED"/>
    <property type="match status" value="1"/>
</dbReference>
<dbReference type="Gene3D" id="3.10.28.20">
    <property type="entry name" value="Acetamidase/Formamidase-like domains"/>
    <property type="match status" value="1"/>
</dbReference>
<reference evidence="1" key="1">
    <citation type="submission" date="2021-01" db="EMBL/GenBank/DDBJ databases">
        <title>Whole genome shotgun sequence of Virgisporangium aurantiacum NBRC 16421.</title>
        <authorList>
            <person name="Komaki H."/>
            <person name="Tamura T."/>
        </authorList>
    </citation>
    <scope>NUCLEOTIDE SEQUENCE</scope>
    <source>
        <strain evidence="1">NBRC 16421</strain>
    </source>
</reference>
<dbReference type="GO" id="GO:0016811">
    <property type="term" value="F:hydrolase activity, acting on carbon-nitrogen (but not peptide) bonds, in linear amides"/>
    <property type="evidence" value="ECO:0007669"/>
    <property type="project" value="InterPro"/>
</dbReference>
<gene>
    <name evidence="1" type="ORF">Vau01_000900</name>
</gene>
<dbReference type="Gene3D" id="2.60.120.580">
    <property type="entry name" value="Acetamidase/Formamidase-like domains"/>
    <property type="match status" value="2"/>
</dbReference>
<dbReference type="EMBL" id="BOPG01000002">
    <property type="protein sequence ID" value="GIJ52574.1"/>
    <property type="molecule type" value="Genomic_DNA"/>
</dbReference>
<dbReference type="PANTHER" id="PTHR31891:SF1">
    <property type="entry name" value="FORMAMIDASE C869.04-RELATED"/>
    <property type="match status" value="1"/>
</dbReference>
<comment type="caution">
    <text evidence="1">The sequence shown here is derived from an EMBL/GenBank/DDBJ whole genome shotgun (WGS) entry which is preliminary data.</text>
</comment>
<dbReference type="AlphaFoldDB" id="A0A8J3YVS0"/>
<sequence>MALLELDPDDRTLHGFFSPGREPVLTIDPGDTVRYRTLDSGWSAGQYRHDVPFPDRPRVPQHQPSYGHALVGPVYVRGATPGTTLAVRIDAVEPGGWGYCVGGGWPSVFNERYGLTGEGIVHTWTLADGIGRNQHGHTVTLRPFMGVMGLPPAEPGDHSTIPPRFCGGNLDCKELVVGSTLYLPVTVPGALFSVGDGHAAQGDGEVSGTAIECPMDRVELTFDVRDDLPLTAPFAETPAGLVTMGLGATLDDATYMALDGMFTQLSRLYGVSRPDALALASVAVDVRVTQIVNQVVGAHAVLPPGTLRTG</sequence>
<dbReference type="Proteomes" id="UP000612585">
    <property type="component" value="Unassembled WGS sequence"/>
</dbReference>